<dbReference type="PANTHER" id="PTHR43976:SF3">
    <property type="entry name" value="SHORT-CHAIN DEHYDROGENASE_REDUCTASE FAMILY PROTEIN"/>
    <property type="match status" value="1"/>
</dbReference>
<dbReference type="CDD" id="cd05374">
    <property type="entry name" value="17beta-HSD-like_SDR_c"/>
    <property type="match status" value="1"/>
</dbReference>
<proteinExistence type="inferred from homology"/>
<dbReference type="KEGG" id="ddi:DDB_G0281673"/>
<dbReference type="PhylomeDB" id="Q54TM0"/>
<dbReference type="PRINTS" id="PR00080">
    <property type="entry name" value="SDRFAMILY"/>
</dbReference>
<accession>Q54TM0</accession>
<dbReference type="AlphaFoldDB" id="Q54TM0"/>
<dbReference type="dictyBase" id="DDB_G0281673"/>
<dbReference type="Proteomes" id="UP000002195">
    <property type="component" value="Unassembled WGS sequence"/>
</dbReference>
<comment type="similarity">
    <text evidence="1">Belongs to the short-chain dehydrogenases/reductases (SDR) family.</text>
</comment>
<dbReference type="Gene3D" id="3.40.50.720">
    <property type="entry name" value="NAD(P)-binding Rossmann-like Domain"/>
    <property type="match status" value="1"/>
</dbReference>
<dbReference type="PRINTS" id="PR00081">
    <property type="entry name" value="GDHRDH"/>
</dbReference>
<evidence type="ECO:0000256" key="1">
    <source>
        <dbReference type="RuleBase" id="RU000363"/>
    </source>
</evidence>
<dbReference type="PaxDb" id="44689-DDB0237936"/>
<evidence type="ECO:0000313" key="3">
    <source>
        <dbReference type="Proteomes" id="UP000002195"/>
    </source>
</evidence>
<dbReference type="InterPro" id="IPR051911">
    <property type="entry name" value="SDR_oxidoreductase"/>
</dbReference>
<dbReference type="GeneID" id="8623180"/>
<gene>
    <name evidence="2" type="ORF">DDB_G0281673</name>
</gene>
<dbReference type="RefSeq" id="XP_640571.2">
    <property type="nucleotide sequence ID" value="XM_635479.2"/>
</dbReference>
<name>Q54TM0_DICDI</name>
<dbReference type="PANTHER" id="PTHR43976">
    <property type="entry name" value="SHORT CHAIN DEHYDROGENASE"/>
    <property type="match status" value="1"/>
</dbReference>
<keyword evidence="3" id="KW-1185">Reference proteome</keyword>
<evidence type="ECO:0000313" key="2">
    <source>
        <dbReference type="EMBL" id="EAL66598.2"/>
    </source>
</evidence>
<comment type="caution">
    <text evidence="2">The sequence shown here is derived from an EMBL/GenBank/DDBJ whole genome shotgun (WGS) entry which is preliminary data.</text>
</comment>
<dbReference type="eggNOG" id="KOG1205">
    <property type="taxonomic scope" value="Eukaryota"/>
</dbReference>
<sequence length="273" mass="30157">MCTFYEGVSSGVGLCLCQELLLRGEKVVGTSRGNVFSPTISNHENFLGLQVDITNSQSVQNSIDNTIKHFGILTHVVNNAGYGKIGTIEEVSDEEARKLMDVLYFGPLNILRSVLPIFRNQRNGYIFNVCSIAGFKPPSRLGNYSSCKAALSAVTEALAIDVKPFNIKVSSIVLGFIVTDFHVNNSFCKNQLPEYETSKYWTDLCSEVSKNLLPGDPRKVAQKIIENGDKEILPFNIFIGPVDTFSMAESKISDLNEQVGSQRNIYSNVVLEK</sequence>
<dbReference type="InterPro" id="IPR020904">
    <property type="entry name" value="Sc_DH/Rdtase_CS"/>
</dbReference>
<dbReference type="STRING" id="44689.Q54TM0"/>
<dbReference type="EMBL" id="AAFI02000042">
    <property type="protein sequence ID" value="EAL66598.2"/>
    <property type="molecule type" value="Genomic_DNA"/>
</dbReference>
<dbReference type="VEuPathDB" id="AmoebaDB:DDB_G0281673"/>
<protein>
    <submittedName>
        <fullName evidence="2">Short-chain dehydrogenase/reductase family protein</fullName>
    </submittedName>
</protein>
<dbReference type="PROSITE" id="PS00061">
    <property type="entry name" value="ADH_SHORT"/>
    <property type="match status" value="1"/>
</dbReference>
<dbReference type="Pfam" id="PF00106">
    <property type="entry name" value="adh_short"/>
    <property type="match status" value="1"/>
</dbReference>
<dbReference type="HOGENOM" id="CLU_010194_2_9_1"/>
<reference evidence="2 3" key="1">
    <citation type="journal article" date="2005" name="Nature">
        <title>The genome of the social amoeba Dictyostelium discoideum.</title>
        <authorList>
            <consortium name="The Dictyostelium discoideum Sequencing Consortium"/>
            <person name="Eichinger L."/>
            <person name="Pachebat J.A."/>
            <person name="Glockner G."/>
            <person name="Rajandream M.A."/>
            <person name="Sucgang R."/>
            <person name="Berriman M."/>
            <person name="Song J."/>
            <person name="Olsen R."/>
            <person name="Szafranski K."/>
            <person name="Xu Q."/>
            <person name="Tunggal B."/>
            <person name="Kummerfeld S."/>
            <person name="Madera M."/>
            <person name="Konfortov B.A."/>
            <person name="Rivero F."/>
            <person name="Bankier A.T."/>
            <person name="Lehmann R."/>
            <person name="Hamlin N."/>
            <person name="Davies R."/>
            <person name="Gaudet P."/>
            <person name="Fey P."/>
            <person name="Pilcher K."/>
            <person name="Chen G."/>
            <person name="Saunders D."/>
            <person name="Sodergren E."/>
            <person name="Davis P."/>
            <person name="Kerhornou A."/>
            <person name="Nie X."/>
            <person name="Hall N."/>
            <person name="Anjard C."/>
            <person name="Hemphill L."/>
            <person name="Bason N."/>
            <person name="Farbrother P."/>
            <person name="Desany B."/>
            <person name="Just E."/>
            <person name="Morio T."/>
            <person name="Rost R."/>
            <person name="Churcher C."/>
            <person name="Cooper J."/>
            <person name="Haydock S."/>
            <person name="van Driessche N."/>
            <person name="Cronin A."/>
            <person name="Goodhead I."/>
            <person name="Muzny D."/>
            <person name="Mourier T."/>
            <person name="Pain A."/>
            <person name="Lu M."/>
            <person name="Harper D."/>
            <person name="Lindsay R."/>
            <person name="Hauser H."/>
            <person name="James K."/>
            <person name="Quiles M."/>
            <person name="Madan Babu M."/>
            <person name="Saito T."/>
            <person name="Buchrieser C."/>
            <person name="Wardroper A."/>
            <person name="Felder M."/>
            <person name="Thangavelu M."/>
            <person name="Johnson D."/>
            <person name="Knights A."/>
            <person name="Loulseged H."/>
            <person name="Mungall K."/>
            <person name="Oliver K."/>
            <person name="Price C."/>
            <person name="Quail M.A."/>
            <person name="Urushihara H."/>
            <person name="Hernandez J."/>
            <person name="Rabbinowitsch E."/>
            <person name="Steffen D."/>
            <person name="Sanders M."/>
            <person name="Ma J."/>
            <person name="Kohara Y."/>
            <person name="Sharp S."/>
            <person name="Simmonds M."/>
            <person name="Spiegler S."/>
            <person name="Tivey A."/>
            <person name="Sugano S."/>
            <person name="White B."/>
            <person name="Walker D."/>
            <person name="Woodward J."/>
            <person name="Winckler T."/>
            <person name="Tanaka Y."/>
            <person name="Shaulsky G."/>
            <person name="Schleicher M."/>
            <person name="Weinstock G."/>
            <person name="Rosenthal A."/>
            <person name="Cox E.C."/>
            <person name="Chisholm R.L."/>
            <person name="Gibbs R."/>
            <person name="Loomis W.F."/>
            <person name="Platzer M."/>
            <person name="Kay R.R."/>
            <person name="Williams J."/>
            <person name="Dear P.H."/>
            <person name="Noegel A.A."/>
            <person name="Barrell B."/>
            <person name="Kuspa A."/>
        </authorList>
    </citation>
    <scope>NUCLEOTIDE SEQUENCE [LARGE SCALE GENOMIC DNA]</scope>
    <source>
        <strain evidence="2 3">AX4</strain>
    </source>
</reference>
<dbReference type="InParanoid" id="Q54TM0"/>
<dbReference type="SMR" id="Q54TM0"/>
<dbReference type="SUPFAM" id="SSF51735">
    <property type="entry name" value="NAD(P)-binding Rossmann-fold domains"/>
    <property type="match status" value="1"/>
</dbReference>
<organism evidence="2 3">
    <name type="scientific">Dictyostelium discoideum</name>
    <name type="common">Social amoeba</name>
    <dbReference type="NCBI Taxonomy" id="44689"/>
    <lineage>
        <taxon>Eukaryota</taxon>
        <taxon>Amoebozoa</taxon>
        <taxon>Evosea</taxon>
        <taxon>Eumycetozoa</taxon>
        <taxon>Dictyostelia</taxon>
        <taxon>Dictyosteliales</taxon>
        <taxon>Dictyosteliaceae</taxon>
        <taxon>Dictyostelium</taxon>
    </lineage>
</organism>
<dbReference type="InterPro" id="IPR036291">
    <property type="entry name" value="NAD(P)-bd_dom_sf"/>
</dbReference>
<dbReference type="InterPro" id="IPR002347">
    <property type="entry name" value="SDR_fam"/>
</dbReference>